<accession>A0A8H4VP45</accession>
<evidence type="ECO:0000256" key="1">
    <source>
        <dbReference type="ARBA" id="ARBA00022737"/>
    </source>
</evidence>
<gene>
    <name evidence="3" type="ORF">D9613_006363</name>
</gene>
<feature type="domain" description="Nephrocystin 3-like N-terminal" evidence="2">
    <location>
        <begin position="166"/>
        <end position="321"/>
    </location>
</feature>
<organism evidence="3 4">
    <name type="scientific">Agrocybe pediades</name>
    <dbReference type="NCBI Taxonomy" id="84607"/>
    <lineage>
        <taxon>Eukaryota</taxon>
        <taxon>Fungi</taxon>
        <taxon>Dikarya</taxon>
        <taxon>Basidiomycota</taxon>
        <taxon>Agaricomycotina</taxon>
        <taxon>Agaricomycetes</taxon>
        <taxon>Agaricomycetidae</taxon>
        <taxon>Agaricales</taxon>
        <taxon>Agaricineae</taxon>
        <taxon>Strophariaceae</taxon>
        <taxon>Agrocybe</taxon>
    </lineage>
</organism>
<keyword evidence="4" id="KW-1185">Reference proteome</keyword>
<evidence type="ECO:0000313" key="3">
    <source>
        <dbReference type="EMBL" id="KAF4617128.1"/>
    </source>
</evidence>
<dbReference type="PANTHER" id="PTHR10039">
    <property type="entry name" value="AMELOGENIN"/>
    <property type="match status" value="1"/>
</dbReference>
<dbReference type="EMBL" id="JAACJL010000030">
    <property type="protein sequence ID" value="KAF4617128.1"/>
    <property type="molecule type" value="Genomic_DNA"/>
</dbReference>
<dbReference type="Gene3D" id="3.40.50.300">
    <property type="entry name" value="P-loop containing nucleotide triphosphate hydrolases"/>
    <property type="match status" value="1"/>
</dbReference>
<comment type="caution">
    <text evidence="3">The sequence shown here is derived from an EMBL/GenBank/DDBJ whole genome shotgun (WGS) entry which is preliminary data.</text>
</comment>
<protein>
    <recommendedName>
        <fullName evidence="2">Nephrocystin 3-like N-terminal domain-containing protein</fullName>
    </recommendedName>
</protein>
<dbReference type="Pfam" id="PF24883">
    <property type="entry name" value="NPHP3_N"/>
    <property type="match status" value="1"/>
</dbReference>
<evidence type="ECO:0000313" key="4">
    <source>
        <dbReference type="Proteomes" id="UP000521872"/>
    </source>
</evidence>
<keyword evidence="1" id="KW-0677">Repeat</keyword>
<dbReference type="InterPro" id="IPR056884">
    <property type="entry name" value="NPHP3-like_N"/>
</dbReference>
<reference evidence="3 4" key="1">
    <citation type="submission" date="2019-12" db="EMBL/GenBank/DDBJ databases">
        <authorList>
            <person name="Floudas D."/>
            <person name="Bentzer J."/>
            <person name="Ahren D."/>
            <person name="Johansson T."/>
            <person name="Persson P."/>
            <person name="Tunlid A."/>
        </authorList>
    </citation>
    <scope>NUCLEOTIDE SEQUENCE [LARGE SCALE GENOMIC DNA]</scope>
    <source>
        <strain evidence="3 4">CBS 102.39</strain>
    </source>
</reference>
<sequence>MPDSLNVVEFVKIPGFMRGDAEPGASRTSHSTVLTHITPKDWEAFLQRILHMHPLEGSALEKRNVLVSDRETFPSNASFNVVFARRRGTGGLCETKVRPSIASTVSTPMLRLLVPIDVLMDAVAPSAFHDSGTSFDKPKCHPRTRVRILEDIMRWNIGEDEAARAGKQFMWLNGAAGCGKSAIAQSTIESCIGRGLLLASFFFNRSDPARNHAGALAATLAYQLYCAFPKTSVQTEILSAIQEDPMIFKKTLQRQFLALIIQPLKTHFSKDQSRHYRVPFLIVIDGLDECIDRTAQKAILTGLAESLRNANLFIPIFIASRPEHDIKFSFASKFLKDIHTSLSLDIGNGYDGDYDIRLYLLDCFAEIKEDFDNRTTGRKLSQDWPGDKIIDTLVWKSSGQFVYAATIIRYVESTRHRPDRRLDVIMNLRPVHGDYPFVELDALYAMILKSALDIEKVLHVLSLHFMDVPPLCCSVIEKLLAYDEGEVETLFCDMSALVQISRDPSLHRHHDPENPPLYLRLLHASLGDYLLDPARSKQFHIDMDNEITKHVIHALQYFASCCSGLFNPKSNAAAPLHILRGSRHGYYYMGRRIGQIMMFSLELQHSVLSFPLKDFLEPHASTHAYPQLLKEFVTPFWELLNGIVRTNPTLSYIKDHHLGNLRSALLPQVQKYFYDDRQALVLVLFYHLASHRYVPILEKEYSYEWYSTPFYPIPGYNEEDVLSLSYLWRGWSIPFCVGDNVYHRFVRQLLRDAGTTGKYALGPTVHERAALACFKEFSTSTVPLLPSPLGKNNVVAVATTIASDNEEDHDDAYPKLTFNPANGGRWQLTFSGKWKVVDEELYFLLLGYLIFILPRCGRSDALIAACELEAQKISYIDQQDVRFPESTTFFFQVPSFALLSTCISTSIYDADLCCSTFSLLIYYNLLQVLRKQTTLRRGKGGSWTTNIILLLNLLSHSPHSWVSVSQLFGLVLSAPLMYEVASRKSQVELHTLILPAYLISAPNTSRTLHSKTKKRSSKMRSLEGEELNERDVLGSDRETFLFNVSFKVGFGQDSDIKAQIQVLNNDYKATGIQFRAVKATRIKDWSENVYPGSPQEQAMKRVTHALQYFASCCSSSFDLDSHAGAPIQLLKWYQSWIGRRNGRSTIPLELRQPVLSFPLEEFLEPHPGTRTYRLLVRSFLDPFIELLKIMVHSDPTLSYVQDHQLRSLEFFVMRQIPQYFKSDRLALVLVLFYHVGSNRFVPILECPHDLFASYWYRYSTPFNAAHAFDESDVLSLSCIWEDSTFLIGEDNYYHYVCKLLRDPDPIATYAIGPVMHERAALACFKELARTVLRLPSSSEQDITIATGSNSTEDVSSSSEQHITIATGSDGTEDDANPKLMFESANGGQWRFECSSESKLEPEELYFVLLGYLIFLLPRCGRSDALVAACEEHDRMSYIDQQNGPLPVRRRLLRVQIDYYKSRTSLQLGNPPLQNRAGCCFVM</sequence>
<dbReference type="InterPro" id="IPR027417">
    <property type="entry name" value="P-loop_NTPase"/>
</dbReference>
<name>A0A8H4VP45_9AGAR</name>
<proteinExistence type="predicted"/>
<evidence type="ECO:0000259" key="2">
    <source>
        <dbReference type="Pfam" id="PF24883"/>
    </source>
</evidence>
<dbReference type="Proteomes" id="UP000521872">
    <property type="component" value="Unassembled WGS sequence"/>
</dbReference>